<gene>
    <name evidence="9" type="ORF">SAMN05421512_11029</name>
</gene>
<name>A0A285TBY5_9HYPH</name>
<evidence type="ECO:0000259" key="8">
    <source>
        <dbReference type="Pfam" id="PF01292"/>
    </source>
</evidence>
<keyword evidence="5 7" id="KW-0472">Membrane</keyword>
<dbReference type="PANTHER" id="PTHR30485">
    <property type="entry name" value="NI/FE-HYDROGENASE 1 B-TYPE CYTOCHROME SUBUNIT"/>
    <property type="match status" value="1"/>
</dbReference>
<dbReference type="SUPFAM" id="SSF81342">
    <property type="entry name" value="Transmembrane di-heme cytochromes"/>
    <property type="match status" value="1"/>
</dbReference>
<dbReference type="InterPro" id="IPR016174">
    <property type="entry name" value="Di-haem_cyt_TM"/>
</dbReference>
<dbReference type="Proteomes" id="UP000219331">
    <property type="component" value="Unassembled WGS sequence"/>
</dbReference>
<evidence type="ECO:0000256" key="4">
    <source>
        <dbReference type="ARBA" id="ARBA00022989"/>
    </source>
</evidence>
<feature type="transmembrane region" description="Helical" evidence="7">
    <location>
        <begin position="125"/>
        <end position="149"/>
    </location>
</feature>
<dbReference type="STRING" id="538381.GCA_001696535_04025"/>
<evidence type="ECO:0000256" key="6">
    <source>
        <dbReference type="SAM" id="MobiDB-lite"/>
    </source>
</evidence>
<evidence type="ECO:0000313" key="10">
    <source>
        <dbReference type="Proteomes" id="UP000219331"/>
    </source>
</evidence>
<dbReference type="GO" id="GO:0009055">
    <property type="term" value="F:electron transfer activity"/>
    <property type="evidence" value="ECO:0007669"/>
    <property type="project" value="InterPro"/>
</dbReference>
<evidence type="ECO:0000256" key="7">
    <source>
        <dbReference type="SAM" id="Phobius"/>
    </source>
</evidence>
<dbReference type="GO" id="GO:0022904">
    <property type="term" value="P:respiratory electron transport chain"/>
    <property type="evidence" value="ECO:0007669"/>
    <property type="project" value="InterPro"/>
</dbReference>
<dbReference type="Gene3D" id="1.20.950.20">
    <property type="entry name" value="Transmembrane di-heme cytochromes, Chain C"/>
    <property type="match status" value="1"/>
</dbReference>
<dbReference type="GO" id="GO:0005886">
    <property type="term" value="C:plasma membrane"/>
    <property type="evidence" value="ECO:0007669"/>
    <property type="project" value="UniProtKB-SubCell"/>
</dbReference>
<protein>
    <submittedName>
        <fullName evidence="9">Cytochrome b</fullName>
    </submittedName>
</protein>
<dbReference type="PANTHER" id="PTHR30485:SF2">
    <property type="entry name" value="BLL0597 PROTEIN"/>
    <property type="match status" value="1"/>
</dbReference>
<keyword evidence="10" id="KW-1185">Reference proteome</keyword>
<evidence type="ECO:0000256" key="3">
    <source>
        <dbReference type="ARBA" id="ARBA00022692"/>
    </source>
</evidence>
<evidence type="ECO:0000256" key="5">
    <source>
        <dbReference type="ARBA" id="ARBA00023136"/>
    </source>
</evidence>
<accession>A0A285TBY5</accession>
<feature type="compositionally biased region" description="Low complexity" evidence="6">
    <location>
        <begin position="10"/>
        <end position="25"/>
    </location>
</feature>
<keyword evidence="3 7" id="KW-0812">Transmembrane</keyword>
<sequence length="199" mass="21391">MNSPLNQAEADGAMPSAPPAGADAAPEAAGTVRVWDPLVRLFHWSLVAGFAIAYATAEEVQQVHEIAGYTIAGLLALRIVWGFVGPQHARFSQFVRPPAEVLRFLADSVRMKARRHVGHNPAGGAMVLALIAAIAGICVTGYMMETLAYRDARWLQDVHEVLANGTLALIFLHVAGVLLASFEHKENLVAAMFTGRKRA</sequence>
<dbReference type="RefSeq" id="WP_097175807.1">
    <property type="nucleotide sequence ID" value="NZ_OBML01000010.1"/>
</dbReference>
<evidence type="ECO:0000256" key="1">
    <source>
        <dbReference type="ARBA" id="ARBA00004651"/>
    </source>
</evidence>
<dbReference type="OrthoDB" id="196472at2"/>
<dbReference type="InterPro" id="IPR011577">
    <property type="entry name" value="Cyt_b561_bac/Ni-Hgenase"/>
</dbReference>
<dbReference type="Pfam" id="PF01292">
    <property type="entry name" value="Ni_hydr_CYTB"/>
    <property type="match status" value="1"/>
</dbReference>
<keyword evidence="4 7" id="KW-1133">Transmembrane helix</keyword>
<organism evidence="9 10">
    <name type="scientific">Stappia indica</name>
    <dbReference type="NCBI Taxonomy" id="538381"/>
    <lineage>
        <taxon>Bacteria</taxon>
        <taxon>Pseudomonadati</taxon>
        <taxon>Pseudomonadota</taxon>
        <taxon>Alphaproteobacteria</taxon>
        <taxon>Hyphomicrobiales</taxon>
        <taxon>Stappiaceae</taxon>
        <taxon>Stappia</taxon>
    </lineage>
</organism>
<feature type="region of interest" description="Disordered" evidence="6">
    <location>
        <begin position="1"/>
        <end position="25"/>
    </location>
</feature>
<dbReference type="GO" id="GO:0020037">
    <property type="term" value="F:heme binding"/>
    <property type="evidence" value="ECO:0007669"/>
    <property type="project" value="TreeGrafter"/>
</dbReference>
<feature type="transmembrane region" description="Helical" evidence="7">
    <location>
        <begin position="161"/>
        <end position="182"/>
    </location>
</feature>
<evidence type="ECO:0000256" key="2">
    <source>
        <dbReference type="ARBA" id="ARBA00022475"/>
    </source>
</evidence>
<dbReference type="EMBL" id="OBML01000010">
    <property type="protein sequence ID" value="SOC19424.1"/>
    <property type="molecule type" value="Genomic_DNA"/>
</dbReference>
<feature type="domain" description="Cytochrome b561 bacterial/Ni-hydrogenase" evidence="8">
    <location>
        <begin position="34"/>
        <end position="195"/>
    </location>
</feature>
<reference evidence="9 10" key="1">
    <citation type="submission" date="2017-08" db="EMBL/GenBank/DDBJ databases">
        <authorList>
            <person name="de Groot N.N."/>
        </authorList>
    </citation>
    <scope>NUCLEOTIDE SEQUENCE [LARGE SCALE GENOMIC DNA]</scope>
    <source>
        <strain evidence="9 10">USBA 352</strain>
    </source>
</reference>
<dbReference type="AlphaFoldDB" id="A0A285TBY5"/>
<comment type="subcellular location">
    <subcellularLocation>
        <location evidence="1">Cell membrane</location>
        <topology evidence="1">Multi-pass membrane protein</topology>
    </subcellularLocation>
</comment>
<keyword evidence="2" id="KW-1003">Cell membrane</keyword>
<evidence type="ECO:0000313" key="9">
    <source>
        <dbReference type="EMBL" id="SOC19424.1"/>
    </source>
</evidence>
<proteinExistence type="predicted"/>
<dbReference type="InterPro" id="IPR051542">
    <property type="entry name" value="Hydrogenase_cytochrome"/>
</dbReference>